<evidence type="ECO:0000256" key="2">
    <source>
        <dbReference type="ARBA" id="ARBA00023125"/>
    </source>
</evidence>
<sequence length="401" mass="44251">MPARDALVGKSKHFSALLVTELLPRVRVCKHLNSERQLNSHCADLNDWLTLRKLWNEAKQVTNEKHRPLTLRDVSEATGVSEMTVSRVLRNRGDVSEKTRQKVLDAAKELGYVPNKIAGALASKRVNLVAVIIPSLSNMVFPEVLTGINRVLEHTELQPVVGVTDYQPEKEEKVLYEMLSWRPSGVIIAGLEHTDAARAMLQAAGIPVVEIMDTDGKCVDAMVGISHRRAGREMARAILKAGYSRIGFMGTKMPLDHRARKRFEGFTECLAKEGIEIEDREFYSGGSALAKGREMTQAMLERSPDLDFLYYSNDMIGAGGLLYLMEQGIDIPGQIGLAGFNGVELLAGLPRQLATMDACRQEIGRAAAEIISAQLESPDADVEKVISLTPTIAYGDTLRRR</sequence>
<dbReference type="PANTHER" id="PTHR30146:SF33">
    <property type="entry name" value="TRANSCRIPTIONAL REGULATOR"/>
    <property type="match status" value="1"/>
</dbReference>
<dbReference type="PANTHER" id="PTHR30146">
    <property type="entry name" value="LACI-RELATED TRANSCRIPTIONAL REPRESSOR"/>
    <property type="match status" value="1"/>
</dbReference>
<dbReference type="Pfam" id="PF00356">
    <property type="entry name" value="LacI"/>
    <property type="match status" value="1"/>
</dbReference>
<evidence type="ECO:0000256" key="3">
    <source>
        <dbReference type="ARBA" id="ARBA00023163"/>
    </source>
</evidence>
<accession>A0A0P1GDG0</accession>
<keyword evidence="2" id="KW-0238">DNA-binding</keyword>
<dbReference type="Gene3D" id="1.10.260.40">
    <property type="entry name" value="lambda repressor-like DNA-binding domains"/>
    <property type="match status" value="1"/>
</dbReference>
<dbReference type="SMART" id="SM00354">
    <property type="entry name" value="HTH_LACI"/>
    <property type="match status" value="1"/>
</dbReference>
<proteinExistence type="predicted"/>
<feature type="domain" description="HTH lacI-type" evidence="4">
    <location>
        <begin position="69"/>
        <end position="123"/>
    </location>
</feature>
<dbReference type="PROSITE" id="PS50932">
    <property type="entry name" value="HTH_LACI_2"/>
    <property type="match status" value="1"/>
</dbReference>
<dbReference type="SUPFAM" id="SSF53822">
    <property type="entry name" value="Periplasmic binding protein-like I"/>
    <property type="match status" value="1"/>
</dbReference>
<evidence type="ECO:0000256" key="1">
    <source>
        <dbReference type="ARBA" id="ARBA00023015"/>
    </source>
</evidence>
<evidence type="ECO:0000313" key="5">
    <source>
        <dbReference type="EMBL" id="CUH79394.1"/>
    </source>
</evidence>
<keyword evidence="6" id="KW-1185">Reference proteome</keyword>
<dbReference type="STRING" id="928856.SAMN04488049_101345"/>
<evidence type="ECO:0000313" key="6">
    <source>
        <dbReference type="Proteomes" id="UP000052022"/>
    </source>
</evidence>
<dbReference type="InterPro" id="IPR001761">
    <property type="entry name" value="Peripla_BP/Lac1_sug-bd_dom"/>
</dbReference>
<dbReference type="Gene3D" id="3.40.50.2300">
    <property type="match status" value="2"/>
</dbReference>
<dbReference type="InterPro" id="IPR028082">
    <property type="entry name" value="Peripla_BP_I"/>
</dbReference>
<gene>
    <name evidence="5" type="primary">gntR_3</name>
    <name evidence="5" type="ORF">TRM7557_02373</name>
</gene>
<dbReference type="CDD" id="cd01392">
    <property type="entry name" value="HTH_LacI"/>
    <property type="match status" value="1"/>
</dbReference>
<protein>
    <submittedName>
        <fullName evidence="5">Gluconate utilization system GNT-I transcriptional repressor</fullName>
    </submittedName>
</protein>
<dbReference type="InterPro" id="IPR000843">
    <property type="entry name" value="HTH_LacI"/>
</dbReference>
<name>A0A0P1GDG0_9RHOB</name>
<dbReference type="CDD" id="cd01575">
    <property type="entry name" value="PBP1_GntR"/>
    <property type="match status" value="1"/>
</dbReference>
<dbReference type="AlphaFoldDB" id="A0A0P1GDG0"/>
<dbReference type="Pfam" id="PF00532">
    <property type="entry name" value="Peripla_BP_1"/>
    <property type="match status" value="1"/>
</dbReference>
<dbReference type="SUPFAM" id="SSF47413">
    <property type="entry name" value="lambda repressor-like DNA-binding domains"/>
    <property type="match status" value="1"/>
</dbReference>
<reference evidence="5 6" key="1">
    <citation type="submission" date="2015-09" db="EMBL/GenBank/DDBJ databases">
        <authorList>
            <consortium name="Swine Surveillance"/>
        </authorList>
    </citation>
    <scope>NUCLEOTIDE SEQUENCE [LARGE SCALE GENOMIC DNA]</scope>
    <source>
        <strain evidence="5 6">CECT 7557</strain>
    </source>
</reference>
<dbReference type="Proteomes" id="UP000052022">
    <property type="component" value="Unassembled WGS sequence"/>
</dbReference>
<keyword evidence="1" id="KW-0805">Transcription regulation</keyword>
<evidence type="ECO:0000259" key="4">
    <source>
        <dbReference type="PROSITE" id="PS50932"/>
    </source>
</evidence>
<dbReference type="GO" id="GO:0000976">
    <property type="term" value="F:transcription cis-regulatory region binding"/>
    <property type="evidence" value="ECO:0007669"/>
    <property type="project" value="TreeGrafter"/>
</dbReference>
<dbReference type="EMBL" id="CYSD01000037">
    <property type="protein sequence ID" value="CUH79394.1"/>
    <property type="molecule type" value="Genomic_DNA"/>
</dbReference>
<organism evidence="5 6">
    <name type="scientific">Tritonibacter multivorans</name>
    <dbReference type="NCBI Taxonomy" id="928856"/>
    <lineage>
        <taxon>Bacteria</taxon>
        <taxon>Pseudomonadati</taxon>
        <taxon>Pseudomonadota</taxon>
        <taxon>Alphaproteobacteria</taxon>
        <taxon>Rhodobacterales</taxon>
        <taxon>Paracoccaceae</taxon>
        <taxon>Tritonibacter</taxon>
    </lineage>
</organism>
<dbReference type="GO" id="GO:0003700">
    <property type="term" value="F:DNA-binding transcription factor activity"/>
    <property type="evidence" value="ECO:0007669"/>
    <property type="project" value="TreeGrafter"/>
</dbReference>
<dbReference type="InterPro" id="IPR010982">
    <property type="entry name" value="Lambda_DNA-bd_dom_sf"/>
</dbReference>
<keyword evidence="3" id="KW-0804">Transcription</keyword>